<dbReference type="InterPro" id="IPR036641">
    <property type="entry name" value="HPT_dom_sf"/>
</dbReference>
<feature type="modified residue" description="Phosphohistidine" evidence="2">
    <location>
        <position position="60"/>
    </location>
</feature>
<dbReference type="KEGG" id="sclo:SCLO_1017770"/>
<dbReference type="CDD" id="cd00088">
    <property type="entry name" value="HPT"/>
    <property type="match status" value="1"/>
</dbReference>
<name>A0A1E1F2R6_9SPHN</name>
<reference evidence="4 5" key="1">
    <citation type="submission" date="2016-10" db="EMBL/GenBank/DDBJ databases">
        <title>Complete Genome Sequence of the Nonylphenol-Degrading Bacterium Sphingobium cloacae JCM 10874T.</title>
        <authorList>
            <person name="Ootsuka M."/>
            <person name="Nishizawa T."/>
            <person name="Ohta H."/>
        </authorList>
    </citation>
    <scope>NUCLEOTIDE SEQUENCE [LARGE SCALE GENOMIC DNA]</scope>
    <source>
        <strain evidence="4 5">JCM 10874</strain>
    </source>
</reference>
<dbReference type="PROSITE" id="PS50894">
    <property type="entry name" value="HPT"/>
    <property type="match status" value="1"/>
</dbReference>
<gene>
    <name evidence="4" type="ORF">SCLO_1017770</name>
</gene>
<dbReference type="Pfam" id="PF01627">
    <property type="entry name" value="Hpt"/>
    <property type="match status" value="1"/>
</dbReference>
<dbReference type="AlphaFoldDB" id="A0A1E1F2R6"/>
<feature type="domain" description="HPt" evidence="3">
    <location>
        <begin position="21"/>
        <end position="116"/>
    </location>
</feature>
<dbReference type="EMBL" id="AP017655">
    <property type="protein sequence ID" value="BAV64817.1"/>
    <property type="molecule type" value="Genomic_DNA"/>
</dbReference>
<dbReference type="OrthoDB" id="7448591at2"/>
<dbReference type="SUPFAM" id="SSF47226">
    <property type="entry name" value="Histidine-containing phosphotransfer domain, HPT domain"/>
    <property type="match status" value="1"/>
</dbReference>
<proteinExistence type="predicted"/>
<accession>A0A1E1F2R6</accession>
<dbReference type="Proteomes" id="UP000218272">
    <property type="component" value="Chromosome SCLO_1"/>
</dbReference>
<dbReference type="Gene3D" id="1.20.120.160">
    <property type="entry name" value="HPT domain"/>
    <property type="match status" value="1"/>
</dbReference>
<keyword evidence="5" id="KW-1185">Reference proteome</keyword>
<evidence type="ECO:0000256" key="2">
    <source>
        <dbReference type="PROSITE-ProRule" id="PRU00110"/>
    </source>
</evidence>
<keyword evidence="1" id="KW-0902">Two-component regulatory system</keyword>
<dbReference type="GO" id="GO:0000160">
    <property type="term" value="P:phosphorelay signal transduction system"/>
    <property type="evidence" value="ECO:0007669"/>
    <property type="project" value="UniProtKB-KW"/>
</dbReference>
<evidence type="ECO:0000313" key="5">
    <source>
        <dbReference type="Proteomes" id="UP000218272"/>
    </source>
</evidence>
<sequence>MSHDDADLVNWQEFARARAELAAAFARILGYFREDGDKAIGLIEQAFRSRNAAALVSPAHKLKGEAAQFGAHRLSAMAEEIEMVARRCVESHEGPDELIEIVVSLRPCFAETLTLLDREVNPPAPRKAAGFGRRAPGAAIGFGRAG</sequence>
<evidence type="ECO:0000256" key="1">
    <source>
        <dbReference type="ARBA" id="ARBA00023012"/>
    </source>
</evidence>
<dbReference type="GO" id="GO:0004672">
    <property type="term" value="F:protein kinase activity"/>
    <property type="evidence" value="ECO:0007669"/>
    <property type="project" value="UniProtKB-ARBA"/>
</dbReference>
<protein>
    <submittedName>
        <fullName evidence="4">Hpt domain-containing protein</fullName>
    </submittedName>
</protein>
<keyword evidence="2" id="KW-0597">Phosphoprotein</keyword>
<dbReference type="InterPro" id="IPR008207">
    <property type="entry name" value="Sig_transdc_His_kin_Hpt_dom"/>
</dbReference>
<evidence type="ECO:0000259" key="3">
    <source>
        <dbReference type="PROSITE" id="PS50894"/>
    </source>
</evidence>
<organism evidence="4 5">
    <name type="scientific">Sphingobium cloacae</name>
    <dbReference type="NCBI Taxonomy" id="120107"/>
    <lineage>
        <taxon>Bacteria</taxon>
        <taxon>Pseudomonadati</taxon>
        <taxon>Pseudomonadota</taxon>
        <taxon>Alphaproteobacteria</taxon>
        <taxon>Sphingomonadales</taxon>
        <taxon>Sphingomonadaceae</taxon>
        <taxon>Sphingobium</taxon>
    </lineage>
</organism>
<evidence type="ECO:0000313" key="4">
    <source>
        <dbReference type="EMBL" id="BAV64817.1"/>
    </source>
</evidence>